<keyword evidence="1" id="KW-0813">Transport</keyword>
<dbReference type="PROSITE" id="PS00018">
    <property type="entry name" value="EF_HAND_1"/>
    <property type="match status" value="1"/>
</dbReference>
<name>A0ABP0M4T8_9DINO</name>
<dbReference type="InterPro" id="IPR018247">
    <property type="entry name" value="EF_Hand_1_Ca_BS"/>
</dbReference>
<evidence type="ECO:0000313" key="2">
    <source>
        <dbReference type="Proteomes" id="UP001642464"/>
    </source>
</evidence>
<keyword evidence="1" id="KW-0407">Ion channel</keyword>
<organism evidence="1 2">
    <name type="scientific">Durusdinium trenchii</name>
    <dbReference type="NCBI Taxonomy" id="1381693"/>
    <lineage>
        <taxon>Eukaryota</taxon>
        <taxon>Sar</taxon>
        <taxon>Alveolata</taxon>
        <taxon>Dinophyceae</taxon>
        <taxon>Suessiales</taxon>
        <taxon>Symbiodiniaceae</taxon>
        <taxon>Durusdinium</taxon>
    </lineage>
</organism>
<gene>
    <name evidence="1" type="ORF">SCF082_LOCUS26164</name>
</gene>
<sequence length="116" mass="13665">MMCLSSYSGERQHNMYICIYTLFNIQFVHTLYTTEVWTFFRLLDGDSGQEIDMDEFLYGCMRLRGEAKALDLAKLMHSHAWLAKQQVDFMMFCEEKFVQIQGFLADGVLEAWHLQS</sequence>
<comment type="caution">
    <text evidence="1">The sequence shown here is derived from an EMBL/GenBank/DDBJ whole genome shotgun (WGS) entry which is preliminary data.</text>
</comment>
<accession>A0ABP0M4T8</accession>
<dbReference type="EMBL" id="CAXAMM010019802">
    <property type="protein sequence ID" value="CAK9046496.1"/>
    <property type="molecule type" value="Genomic_DNA"/>
</dbReference>
<proteinExistence type="predicted"/>
<dbReference type="GO" id="GO:0034220">
    <property type="term" value="P:monoatomic ion transmembrane transport"/>
    <property type="evidence" value="ECO:0007669"/>
    <property type="project" value="UniProtKB-KW"/>
</dbReference>
<dbReference type="Proteomes" id="UP001642464">
    <property type="component" value="Unassembled WGS sequence"/>
</dbReference>
<reference evidence="1 2" key="1">
    <citation type="submission" date="2024-02" db="EMBL/GenBank/DDBJ databases">
        <authorList>
            <person name="Chen Y."/>
            <person name="Shah S."/>
            <person name="Dougan E. K."/>
            <person name="Thang M."/>
            <person name="Chan C."/>
        </authorList>
    </citation>
    <scope>NUCLEOTIDE SEQUENCE [LARGE SCALE GENOMIC DNA]</scope>
</reference>
<keyword evidence="1" id="KW-0406">Ion transport</keyword>
<protein>
    <submittedName>
        <fullName evidence="1">Sodium channel protein type 4 subunit alpha B</fullName>
    </submittedName>
</protein>
<evidence type="ECO:0000313" key="1">
    <source>
        <dbReference type="EMBL" id="CAK9046496.1"/>
    </source>
</evidence>
<keyword evidence="2" id="KW-1185">Reference proteome</keyword>